<evidence type="ECO:0000256" key="2">
    <source>
        <dbReference type="RuleBase" id="RU004135"/>
    </source>
</evidence>
<evidence type="ECO:0000259" key="4">
    <source>
        <dbReference type="Pfam" id="PF08245"/>
    </source>
</evidence>
<dbReference type="InterPro" id="IPR004101">
    <property type="entry name" value="Mur_ligase_C"/>
</dbReference>
<accession>A0A1G1YUJ3</accession>
<dbReference type="GO" id="GO:0008360">
    <property type="term" value="P:regulation of cell shape"/>
    <property type="evidence" value="ECO:0007669"/>
    <property type="project" value="UniProtKB-KW"/>
</dbReference>
<feature type="domain" description="Mur ligase central" evidence="4">
    <location>
        <begin position="41"/>
        <end position="254"/>
    </location>
</feature>
<sequence length="448" mass="49566">MLNKIKKFIPQSVFAVYHKTLALLANFIYRSPSDKLIVIGVTGTSGKSTVVYLIAKLLEGAGYKVGAASTIFFKIDKKEWLNDTKMSMVGRFFLQRLISQMTKANCQYALIETTSQGIEQFRHLGINYDILVFTNLHPEHIEAHGGFDNYKKAKLKLFSKLQTDQPKNIAGQEIKKTIIVNLDDEHHPDFLANWAQDKWGFTLTNQSSDQARVVRATDIKLTNQGAEFQIGSTPFRSKLLGPHNLANCLAALTVCLTQGINEIGLAKILAQINGIPGRLEFIEADQKFTVIVDYAFEPEAVAKLYQAVKLIKHRRLIHLLGSAGGGRDVSRRPKLGELAGQTADYVVVTNEDPYDEPPDQIIAAVADGAKAAGKILNQNLFTVSDRRDGIVKALSLAGSGDLVLITGKGSEQAIVVKNNKKISWDDRQVVKEELIKLRTPKPKSKTKN</sequence>
<dbReference type="SUPFAM" id="SSF53244">
    <property type="entry name" value="MurD-like peptide ligases, peptide-binding domain"/>
    <property type="match status" value="1"/>
</dbReference>
<dbReference type="UniPathway" id="UPA00219"/>
<dbReference type="InterPro" id="IPR036615">
    <property type="entry name" value="Mur_ligase_C_dom_sf"/>
</dbReference>
<dbReference type="GO" id="GO:0005737">
    <property type="term" value="C:cytoplasm"/>
    <property type="evidence" value="ECO:0007669"/>
    <property type="project" value="UniProtKB-SubCell"/>
</dbReference>
<dbReference type="NCBIfam" id="TIGR01085">
    <property type="entry name" value="murE"/>
    <property type="match status" value="1"/>
</dbReference>
<evidence type="ECO:0000259" key="3">
    <source>
        <dbReference type="Pfam" id="PF02875"/>
    </source>
</evidence>
<comment type="similarity">
    <text evidence="1">Belongs to the MurCDEF family. MurE subfamily.</text>
</comment>
<dbReference type="InterPro" id="IPR036565">
    <property type="entry name" value="Mur-like_cat_sf"/>
</dbReference>
<dbReference type="PANTHER" id="PTHR23135">
    <property type="entry name" value="MUR LIGASE FAMILY MEMBER"/>
    <property type="match status" value="1"/>
</dbReference>
<keyword evidence="2" id="KW-0131">Cell cycle</keyword>
<dbReference type="InterPro" id="IPR005761">
    <property type="entry name" value="UDP-N-AcMur-Glu-dNH2Pim_ligase"/>
</dbReference>
<keyword evidence="2" id="KW-0132">Cell division</keyword>
<name>A0A1G1YUJ3_9BACT</name>
<dbReference type="Pfam" id="PF08245">
    <property type="entry name" value="Mur_ligase_M"/>
    <property type="match status" value="1"/>
</dbReference>
<evidence type="ECO:0008006" key="7">
    <source>
        <dbReference type="Google" id="ProtNLM"/>
    </source>
</evidence>
<dbReference type="GO" id="GO:0051301">
    <property type="term" value="P:cell division"/>
    <property type="evidence" value="ECO:0007669"/>
    <property type="project" value="UniProtKB-KW"/>
</dbReference>
<dbReference type="EMBL" id="MHIP01000013">
    <property type="protein sequence ID" value="OGY55077.1"/>
    <property type="molecule type" value="Genomic_DNA"/>
</dbReference>
<dbReference type="Pfam" id="PF02875">
    <property type="entry name" value="Mur_ligase_C"/>
    <property type="match status" value="1"/>
</dbReference>
<dbReference type="SUPFAM" id="SSF53623">
    <property type="entry name" value="MurD-like peptide ligases, catalytic domain"/>
    <property type="match status" value="1"/>
</dbReference>
<dbReference type="GO" id="GO:0005524">
    <property type="term" value="F:ATP binding"/>
    <property type="evidence" value="ECO:0007669"/>
    <property type="project" value="InterPro"/>
</dbReference>
<evidence type="ECO:0000313" key="5">
    <source>
        <dbReference type="EMBL" id="OGY55077.1"/>
    </source>
</evidence>
<dbReference type="Proteomes" id="UP000176512">
    <property type="component" value="Unassembled WGS sequence"/>
</dbReference>
<dbReference type="Gene3D" id="3.90.190.20">
    <property type="entry name" value="Mur ligase, C-terminal domain"/>
    <property type="match status" value="1"/>
</dbReference>
<comment type="subcellular location">
    <subcellularLocation>
        <location evidence="2">Cytoplasm</location>
    </subcellularLocation>
</comment>
<proteinExistence type="inferred from homology"/>
<evidence type="ECO:0000256" key="1">
    <source>
        <dbReference type="ARBA" id="ARBA00005898"/>
    </source>
</evidence>
<dbReference type="AlphaFoldDB" id="A0A1G1YUJ3"/>
<organism evidence="5 6">
    <name type="scientific">Candidatus Buchananbacteria bacterium RIFCSPLOWO2_01_FULL_46_12</name>
    <dbReference type="NCBI Taxonomy" id="1797546"/>
    <lineage>
        <taxon>Bacteria</taxon>
        <taxon>Candidatus Buchananiibacteriota</taxon>
    </lineage>
</organism>
<dbReference type="InterPro" id="IPR013221">
    <property type="entry name" value="Mur_ligase_cen"/>
</dbReference>
<dbReference type="GO" id="GO:0016881">
    <property type="term" value="F:acid-amino acid ligase activity"/>
    <property type="evidence" value="ECO:0007669"/>
    <property type="project" value="InterPro"/>
</dbReference>
<comment type="pathway">
    <text evidence="2">Cell wall biogenesis; peptidoglycan biosynthesis.</text>
</comment>
<dbReference type="GO" id="GO:0009252">
    <property type="term" value="P:peptidoglycan biosynthetic process"/>
    <property type="evidence" value="ECO:0007669"/>
    <property type="project" value="UniProtKB-UniPathway"/>
</dbReference>
<protein>
    <recommendedName>
        <fullName evidence="7">UDP-N-acetylmuramyl-tripeptide synthetase</fullName>
    </recommendedName>
</protein>
<keyword evidence="2" id="KW-0573">Peptidoglycan synthesis</keyword>
<comment type="caution">
    <text evidence="5">The sequence shown here is derived from an EMBL/GenBank/DDBJ whole genome shotgun (WGS) entry which is preliminary data.</text>
</comment>
<gene>
    <name evidence="5" type="ORF">A3A24_00190</name>
</gene>
<evidence type="ECO:0000313" key="6">
    <source>
        <dbReference type="Proteomes" id="UP000176512"/>
    </source>
</evidence>
<keyword evidence="2" id="KW-0961">Cell wall biogenesis/degradation</keyword>
<dbReference type="GO" id="GO:0071555">
    <property type="term" value="P:cell wall organization"/>
    <property type="evidence" value="ECO:0007669"/>
    <property type="project" value="UniProtKB-KW"/>
</dbReference>
<dbReference type="PANTHER" id="PTHR23135:SF4">
    <property type="entry name" value="UDP-N-ACETYLMURAMOYL-L-ALANYL-D-GLUTAMATE--2,6-DIAMINOPIMELATE LIGASE MURE HOMOLOG, CHLOROPLASTIC"/>
    <property type="match status" value="1"/>
</dbReference>
<reference evidence="5 6" key="1">
    <citation type="journal article" date="2016" name="Nat. Commun.">
        <title>Thousands of microbial genomes shed light on interconnected biogeochemical processes in an aquifer system.</title>
        <authorList>
            <person name="Anantharaman K."/>
            <person name="Brown C.T."/>
            <person name="Hug L.A."/>
            <person name="Sharon I."/>
            <person name="Castelle C.J."/>
            <person name="Probst A.J."/>
            <person name="Thomas B.C."/>
            <person name="Singh A."/>
            <person name="Wilkins M.J."/>
            <person name="Karaoz U."/>
            <person name="Brodie E.L."/>
            <person name="Williams K.H."/>
            <person name="Hubbard S.S."/>
            <person name="Banfield J.F."/>
        </authorList>
    </citation>
    <scope>NUCLEOTIDE SEQUENCE [LARGE SCALE GENOMIC DNA]</scope>
</reference>
<feature type="domain" description="Mur ligase C-terminal" evidence="3">
    <location>
        <begin position="277"/>
        <end position="409"/>
    </location>
</feature>
<keyword evidence="2" id="KW-0133">Cell shape</keyword>
<dbReference type="Gene3D" id="3.40.1190.10">
    <property type="entry name" value="Mur-like, catalytic domain"/>
    <property type="match status" value="1"/>
</dbReference>